<protein>
    <recommendedName>
        <fullName evidence="1">F-box domain-containing protein</fullName>
    </recommendedName>
</protein>
<comment type="caution">
    <text evidence="2">The sequence shown here is derived from an EMBL/GenBank/DDBJ whole genome shotgun (WGS) entry which is preliminary data.</text>
</comment>
<accession>A0A4V2MWF9</accession>
<reference evidence="2 3" key="1">
    <citation type="submission" date="2018-11" db="EMBL/GenBank/DDBJ databases">
        <title>Genome assembly of Steccherinum ochraceum LE-BIN_3174, the white-rot fungus of the Steccherinaceae family (The Residual Polyporoid clade, Polyporales, Basidiomycota).</title>
        <authorList>
            <person name="Fedorova T.V."/>
            <person name="Glazunova O.A."/>
            <person name="Landesman E.O."/>
            <person name="Moiseenko K.V."/>
            <person name="Psurtseva N.V."/>
            <person name="Savinova O.S."/>
            <person name="Shakhova N.V."/>
            <person name="Tyazhelova T.V."/>
            <person name="Vasina D.V."/>
        </authorList>
    </citation>
    <scope>NUCLEOTIDE SEQUENCE [LARGE SCALE GENOMIC DNA]</scope>
    <source>
        <strain evidence="2 3">LE-BIN_3174</strain>
    </source>
</reference>
<dbReference type="AlphaFoldDB" id="A0A4V2MWF9"/>
<evidence type="ECO:0000313" key="2">
    <source>
        <dbReference type="EMBL" id="TCD66147.1"/>
    </source>
</evidence>
<gene>
    <name evidence="2" type="ORF">EIP91_001701</name>
</gene>
<keyword evidence="3" id="KW-1185">Reference proteome</keyword>
<sequence length="329" mass="36109">MAAIASLPNELLAQILNFVAVDGSTAHITTTLGRACKLFRNIIQSSGIDVMYTFLRGTDNMQVFLEAIQEREMGRKAVHSLLVVVEGAHTGENTSDNEHALRLLEAIISTIDPSHLRTLFVHFPTGSSGPTTCLQLPVLSALTDLHLSGLIVSAPNRTPNLKRLQLIRILDLPPDHEELPRLVHTIAPNLTHFKIALRLPIARILGVVVNDLSDYLYTSARRHKEIEGAAPGPAAPGHAFPSSVRRIVVRFDNPSDEAMDALNLMRRTAYFLMNELVVTSSETVMAGEEAPLVVLPSAEEGAEVDEGQFVKELVRDWRSVNIGRDAVWT</sequence>
<feature type="domain" description="F-box" evidence="1">
    <location>
        <begin position="1"/>
        <end position="55"/>
    </location>
</feature>
<organism evidence="2 3">
    <name type="scientific">Steccherinum ochraceum</name>
    <dbReference type="NCBI Taxonomy" id="92696"/>
    <lineage>
        <taxon>Eukaryota</taxon>
        <taxon>Fungi</taxon>
        <taxon>Dikarya</taxon>
        <taxon>Basidiomycota</taxon>
        <taxon>Agaricomycotina</taxon>
        <taxon>Agaricomycetes</taxon>
        <taxon>Polyporales</taxon>
        <taxon>Steccherinaceae</taxon>
        <taxon>Steccherinum</taxon>
    </lineage>
</organism>
<dbReference type="EMBL" id="RWJN01000147">
    <property type="protein sequence ID" value="TCD66147.1"/>
    <property type="molecule type" value="Genomic_DNA"/>
</dbReference>
<dbReference type="Proteomes" id="UP000292702">
    <property type="component" value="Unassembled WGS sequence"/>
</dbReference>
<proteinExistence type="predicted"/>
<dbReference type="PROSITE" id="PS50181">
    <property type="entry name" value="FBOX"/>
    <property type="match status" value="1"/>
</dbReference>
<name>A0A4V2MWF9_9APHY</name>
<dbReference type="InterPro" id="IPR001810">
    <property type="entry name" value="F-box_dom"/>
</dbReference>
<evidence type="ECO:0000313" key="3">
    <source>
        <dbReference type="Proteomes" id="UP000292702"/>
    </source>
</evidence>
<evidence type="ECO:0000259" key="1">
    <source>
        <dbReference type="PROSITE" id="PS50181"/>
    </source>
</evidence>